<name>A0ABU1F3K8_9RHOB</name>
<protein>
    <submittedName>
        <fullName evidence="2">Nuclear transport factor 2 family protein</fullName>
    </submittedName>
</protein>
<organism evidence="2 3">
    <name type="scientific">Ruixingdingia sedimenti</name>
    <dbReference type="NCBI Taxonomy" id="3073604"/>
    <lineage>
        <taxon>Bacteria</taxon>
        <taxon>Pseudomonadati</taxon>
        <taxon>Pseudomonadota</taxon>
        <taxon>Alphaproteobacteria</taxon>
        <taxon>Rhodobacterales</taxon>
        <taxon>Paracoccaceae</taxon>
        <taxon>Ruixingdingia</taxon>
    </lineage>
</organism>
<evidence type="ECO:0000259" key="1">
    <source>
        <dbReference type="Pfam" id="PF13577"/>
    </source>
</evidence>
<dbReference type="SUPFAM" id="SSF54427">
    <property type="entry name" value="NTF2-like"/>
    <property type="match status" value="1"/>
</dbReference>
<dbReference type="InterPro" id="IPR032710">
    <property type="entry name" value="NTF2-like_dom_sf"/>
</dbReference>
<accession>A0ABU1F3K8</accession>
<dbReference type="Pfam" id="PF13577">
    <property type="entry name" value="SnoaL_4"/>
    <property type="match status" value="1"/>
</dbReference>
<sequence>MSRQLPVADDLECRNLVSRYAHYADAGELDLFADLFLTDGVWRRENVPPKEHGGSGLPAEDKVGHAALKEMIDTAIIKQFNRRFRHQFTDVLIEPGDSPDTAKGRARALITDWRSGPGKIAMCGNYTFGFTKTPAGWKFSLVSIYVFPD</sequence>
<feature type="domain" description="SnoaL-like" evidence="1">
    <location>
        <begin position="8"/>
        <end position="140"/>
    </location>
</feature>
<dbReference type="InterPro" id="IPR037401">
    <property type="entry name" value="SnoaL-like"/>
</dbReference>
<gene>
    <name evidence="2" type="ORF">RGD00_01325</name>
</gene>
<dbReference type="Proteomes" id="UP001247754">
    <property type="component" value="Unassembled WGS sequence"/>
</dbReference>
<evidence type="ECO:0000313" key="2">
    <source>
        <dbReference type="EMBL" id="MDR5651233.1"/>
    </source>
</evidence>
<keyword evidence="3" id="KW-1185">Reference proteome</keyword>
<dbReference type="RefSeq" id="WP_310455315.1">
    <property type="nucleotide sequence ID" value="NZ_JAVKPH010000001.1"/>
</dbReference>
<dbReference type="Gene3D" id="3.10.450.50">
    <property type="match status" value="1"/>
</dbReference>
<evidence type="ECO:0000313" key="3">
    <source>
        <dbReference type="Proteomes" id="UP001247754"/>
    </source>
</evidence>
<comment type="caution">
    <text evidence="2">The sequence shown here is derived from an EMBL/GenBank/DDBJ whole genome shotgun (WGS) entry which is preliminary data.</text>
</comment>
<dbReference type="EMBL" id="JAVKPH010000001">
    <property type="protein sequence ID" value="MDR5651233.1"/>
    <property type="molecule type" value="Genomic_DNA"/>
</dbReference>
<proteinExistence type="predicted"/>
<reference evidence="2 3" key="1">
    <citation type="submission" date="2023-09" db="EMBL/GenBank/DDBJ databases">
        <title>Xinfangfangia sedmenti sp. nov., isolated the sedment.</title>
        <authorList>
            <person name="Xu L."/>
        </authorList>
    </citation>
    <scope>NUCLEOTIDE SEQUENCE [LARGE SCALE GENOMIC DNA]</scope>
    <source>
        <strain evidence="2 3">LG-4</strain>
    </source>
</reference>
<dbReference type="CDD" id="cd00531">
    <property type="entry name" value="NTF2_like"/>
    <property type="match status" value="1"/>
</dbReference>